<keyword evidence="3" id="KW-1185">Reference proteome</keyword>
<dbReference type="RefSeq" id="WP_093023088.1">
    <property type="nucleotide sequence ID" value="NZ_FPBK01000001.1"/>
</dbReference>
<feature type="signal peptide" evidence="1">
    <location>
        <begin position="1"/>
        <end position="25"/>
    </location>
</feature>
<gene>
    <name evidence="2" type="ORF">SAMN05216480_101749</name>
</gene>
<dbReference type="EMBL" id="FPBK01000001">
    <property type="protein sequence ID" value="SFU32612.1"/>
    <property type="molecule type" value="Genomic_DNA"/>
</dbReference>
<proteinExistence type="predicted"/>
<dbReference type="Proteomes" id="UP000199138">
    <property type="component" value="Unassembled WGS sequence"/>
</dbReference>
<dbReference type="AlphaFoldDB" id="A0A1I7F8W5"/>
<organism evidence="2 3">
    <name type="scientific">Pustulibacterium marinum</name>
    <dbReference type="NCBI Taxonomy" id="1224947"/>
    <lineage>
        <taxon>Bacteria</taxon>
        <taxon>Pseudomonadati</taxon>
        <taxon>Bacteroidota</taxon>
        <taxon>Flavobacteriia</taxon>
        <taxon>Flavobacteriales</taxon>
        <taxon>Flavobacteriaceae</taxon>
        <taxon>Pustulibacterium</taxon>
    </lineage>
</organism>
<dbReference type="OrthoDB" id="1121756at2"/>
<sequence length="153" mass="16856">MKKNLLILLVAVASLVSCGPKLNNAAQSDLKGDWTVTTVAYNNSDIFQVNAFGFTKAKCLEGSVWNFIPNNNKGSMTINNANCTYYETPIVWTITSGGKFTLKFVDESLKAKNVTSGYNLDVTNQTETSFQLVDYVDVAGKSTKVVYQFQKIN</sequence>
<keyword evidence="1" id="KW-0732">Signal</keyword>
<evidence type="ECO:0000313" key="2">
    <source>
        <dbReference type="EMBL" id="SFU32612.1"/>
    </source>
</evidence>
<name>A0A1I7F8W5_9FLAO</name>
<evidence type="ECO:0000256" key="1">
    <source>
        <dbReference type="SAM" id="SignalP"/>
    </source>
</evidence>
<dbReference type="STRING" id="1224947.SAMN05216480_101749"/>
<reference evidence="2 3" key="1">
    <citation type="submission" date="2016-10" db="EMBL/GenBank/DDBJ databases">
        <authorList>
            <person name="de Groot N.N."/>
        </authorList>
    </citation>
    <scope>NUCLEOTIDE SEQUENCE [LARGE SCALE GENOMIC DNA]</scope>
    <source>
        <strain evidence="2 3">CGMCC 1.12333</strain>
    </source>
</reference>
<feature type="chain" id="PRO_5011459733" evidence="1">
    <location>
        <begin position="26"/>
        <end position="153"/>
    </location>
</feature>
<dbReference type="PROSITE" id="PS51257">
    <property type="entry name" value="PROKAR_LIPOPROTEIN"/>
    <property type="match status" value="1"/>
</dbReference>
<evidence type="ECO:0000313" key="3">
    <source>
        <dbReference type="Proteomes" id="UP000199138"/>
    </source>
</evidence>
<accession>A0A1I7F8W5</accession>
<protein>
    <submittedName>
        <fullName evidence="2">Lipocalin-like domain-containing protein</fullName>
    </submittedName>
</protein>